<evidence type="ECO:0000256" key="9">
    <source>
        <dbReference type="ARBA" id="ARBA00022837"/>
    </source>
</evidence>
<dbReference type="InterPro" id="IPR003961">
    <property type="entry name" value="FN3_dom"/>
</dbReference>
<evidence type="ECO:0000256" key="5">
    <source>
        <dbReference type="ARBA" id="ARBA00006996"/>
    </source>
</evidence>
<dbReference type="CDD" id="cd08402">
    <property type="entry name" value="C2B_Synaptotagmin-1"/>
    <property type="match status" value="1"/>
</dbReference>
<dbReference type="SMART" id="SM00327">
    <property type="entry name" value="VWA"/>
    <property type="match status" value="1"/>
</dbReference>
<dbReference type="CDD" id="cd00063">
    <property type="entry name" value="FN3"/>
    <property type="match status" value="5"/>
</dbReference>
<dbReference type="PRINTS" id="PR00360">
    <property type="entry name" value="C2DOMAIN"/>
</dbReference>
<feature type="compositionally biased region" description="Basic and acidic residues" evidence="14">
    <location>
        <begin position="1176"/>
        <end position="1195"/>
    </location>
</feature>
<dbReference type="InterPro" id="IPR036465">
    <property type="entry name" value="vWFA_dom_sf"/>
</dbReference>
<comment type="similarity">
    <text evidence="5">Belongs to the synaptotagmin family.</text>
</comment>
<feature type="domain" description="Fibronectin type-III" evidence="18">
    <location>
        <begin position="13"/>
        <end position="105"/>
    </location>
</feature>
<dbReference type="GO" id="GO:0046872">
    <property type="term" value="F:metal ion binding"/>
    <property type="evidence" value="ECO:0007669"/>
    <property type="project" value="UniProtKB-KW"/>
</dbReference>
<dbReference type="SUPFAM" id="SSF49265">
    <property type="entry name" value="Fibronectin type III"/>
    <property type="match status" value="5"/>
</dbReference>
<proteinExistence type="inferred from homology"/>
<dbReference type="Gene3D" id="3.40.50.410">
    <property type="entry name" value="von Willebrand factor, type A domain"/>
    <property type="match status" value="1"/>
</dbReference>
<dbReference type="SUPFAM" id="SSF53300">
    <property type="entry name" value="vWA-like"/>
    <property type="match status" value="1"/>
</dbReference>
<feature type="transmembrane region" description="Helical" evidence="15">
    <location>
        <begin position="407"/>
        <end position="428"/>
    </location>
</feature>
<dbReference type="InterPro" id="IPR000008">
    <property type="entry name" value="C2_dom"/>
</dbReference>
<protein>
    <submittedName>
        <fullName evidence="19">Uncharacterized protein</fullName>
    </submittedName>
</protein>
<dbReference type="PROSITE" id="PS50004">
    <property type="entry name" value="C2"/>
    <property type="match status" value="2"/>
</dbReference>
<name>A0ABD1IUE9_9TELE</name>
<dbReference type="SMART" id="SM00060">
    <property type="entry name" value="FN3"/>
    <property type="match status" value="8"/>
</dbReference>
<dbReference type="PRINTS" id="PR00453">
    <property type="entry name" value="VWFADOMAIN"/>
</dbReference>
<evidence type="ECO:0000256" key="12">
    <source>
        <dbReference type="ARBA" id="ARBA00023136"/>
    </source>
</evidence>
<sequence>MYLSVVHRTSLLVPPDVTQVNVKTRSETHLQLEWDKINNNDEYTYTLRYSNGTETSITGSDGGTTVTHTVPSLSPGTKYSFTLFTVFEGVSSSGYNFSEVTVPPDVTQVNVKTRSETHLQLEWTKVNNNDEYTYTLRYGNGTETSITGSEGGTTVTHTAQIQLEWTKVNNNSEYTYTLRYSNGAETSITGSDGGTTVTHTVSSLSPGTKYSFTLFTVFEGVRSRRYNFLELTVPPDVTQVNVKTRSETHLQLEWTKVNNNNKYTYTLRYSNGTETSITGSDGGTTVTHTVPSLSPGTNYSFTLFTVFEGVRSRGYNFSEVTVPEVVTSLSCISGDFYVSLRWEEPVGVWTELEVNVGGNSYPVESETKLHVSGLQPAQTYSVSVTSLSGAMRSSPQPISCQTQSTVIWLPVLVIILLGLLAAVGVFVLRRKPKLLRILGGEIAGASQGAVQGHLRITAYKLQNCFLEECQARDIAFLLDGSGSVDPADFQIMKEAVIHLIRELWNKNTLFAVAQFSSSCEIHMNFRQFKSWRLWEEQVEDIWQQSGGTYTAAAISMLVNNLFVASGGARPRATKVLIVITDGCSSDADDLPYAIAQAEAKNILRYAIGVGWAFSSPSAREELYKIASNATDNVFMLDSFVNLESSSSLEKNISTGEVCPDLTQVHVISRSETQLELEWNKVNNNSDYTFILRCRNGMEFNITGSDGGTTVTIVISSLSPATKYSFTLFTVFEGVISIEYIFSVVTAPPDVTQVNVKTRSETHLQLEWNKVGNNDEYNYTLRYSNGTETSITGSEGGTTVTHTVSSLSPGTKYSFTLFTVFEGVISSGYNFSEVTVPSDVEEVNMTVRSETHLQLEWAKVNNNNEYTYTLRYSNGTATSITGSDGGTTVTHTVSSLSPGTKYSFTLFTVFEGVSSTGHNFSEITVPSAAEVTVTKRAQTELSLEWSTANRDPSTYYVLMDDSGENTTFSNQPEGTVKHTVPSLSPGTENSFASLSVSETSSLWTSCQTRSMVMWVPLLIVILLCLLTAARRLLLRRKTRVVMLFVHLPSVCVAKMRAVSMRLRARRAVERREPEEREEEEEEEKEEEEEEEHEHHHHRHPPPHLPPHHNYDHMKSKFANEIGHLPMPTWAVVTIVLVILALLCSFAFCFWKKCLGEKKNKSKKARERKAGGRRRKGEPKAEEEAEQKEGDKKEGEVEKENLGKLEFTLDYNFTDSQLTVGVLQAQDLPAMDIGGTSDPYVKVYLLPDKKKKFETKVQRKNLCPVFNETFAFKIPYAELGGKTLVLQVFDFDRFGKHDVIGQVAIPMNSVDLAQPMHQWRDLENGEKEEQEKLGDICISLRYVPTAGKLTVCIMEAKNLKKMDVGGLSDPFVKIVLQHQGKRLKKKKTTVKKNTLNPYFNESFSFEIPFAQIQKVQVIITVYDYDKLGSNDPIGKIFIGYGATGVGLRHWSDMLANPRRPIAQWHTLQPEEEVDAALKAPVR</sequence>
<dbReference type="PROSITE" id="PS50234">
    <property type="entry name" value="VWFA"/>
    <property type="match status" value="1"/>
</dbReference>
<dbReference type="GO" id="GO:0030672">
    <property type="term" value="C:synaptic vesicle membrane"/>
    <property type="evidence" value="ECO:0007669"/>
    <property type="project" value="UniProtKB-SubCell"/>
</dbReference>
<keyword evidence="10 15" id="KW-1133">Transmembrane helix</keyword>
<dbReference type="FunFam" id="2.60.40.150:FF:000016">
    <property type="entry name" value="Synaptotagmin 1"/>
    <property type="match status" value="1"/>
</dbReference>
<evidence type="ECO:0000256" key="7">
    <source>
        <dbReference type="ARBA" id="ARBA00022723"/>
    </source>
</evidence>
<comment type="caution">
    <text evidence="19">The sequence shown here is derived from an EMBL/GenBank/DDBJ whole genome shotgun (WGS) entry which is preliminary data.</text>
</comment>
<evidence type="ECO:0000256" key="8">
    <source>
        <dbReference type="ARBA" id="ARBA00022737"/>
    </source>
</evidence>
<evidence type="ECO:0000259" key="18">
    <source>
        <dbReference type="PROSITE" id="PS50853"/>
    </source>
</evidence>
<evidence type="ECO:0000256" key="14">
    <source>
        <dbReference type="SAM" id="MobiDB-lite"/>
    </source>
</evidence>
<feature type="domain" description="VWFA" evidence="17">
    <location>
        <begin position="473"/>
        <end position="652"/>
    </location>
</feature>
<comment type="cofactor">
    <cofactor evidence="1">
        <name>Ca(2+)</name>
        <dbReference type="ChEBI" id="CHEBI:29108"/>
    </cofactor>
</comment>
<feature type="transmembrane region" description="Helical" evidence="15">
    <location>
        <begin position="1128"/>
        <end position="1149"/>
    </location>
</feature>
<evidence type="ECO:0000256" key="15">
    <source>
        <dbReference type="SAM" id="Phobius"/>
    </source>
</evidence>
<dbReference type="CDD" id="cd21342">
    <property type="entry name" value="Syt1_2_N"/>
    <property type="match status" value="1"/>
</dbReference>
<reference evidence="19 20" key="1">
    <citation type="submission" date="2024-09" db="EMBL/GenBank/DDBJ databases">
        <title>A chromosome-level genome assembly of Gray's grenadier anchovy, Coilia grayii.</title>
        <authorList>
            <person name="Fu Z."/>
        </authorList>
    </citation>
    <scope>NUCLEOTIDE SEQUENCE [LARGE SCALE GENOMIC DNA]</scope>
    <source>
        <strain evidence="19">G4</strain>
        <tissue evidence="19">Muscle</tissue>
    </source>
</reference>
<dbReference type="FunFam" id="2.60.40.150:FF:000007">
    <property type="entry name" value="Synaptotagmin 1"/>
    <property type="match status" value="1"/>
</dbReference>
<dbReference type="EMBL" id="JBHFQA010000023">
    <property type="protein sequence ID" value="KAL2078499.1"/>
    <property type="molecule type" value="Genomic_DNA"/>
</dbReference>
<keyword evidence="6 15" id="KW-0812">Transmembrane</keyword>
<feature type="compositionally biased region" description="Acidic residues" evidence="14">
    <location>
        <begin position="1074"/>
        <end position="1090"/>
    </location>
</feature>
<keyword evidence="9" id="KW-0106">Calcium</keyword>
<dbReference type="GO" id="GO:0042584">
    <property type="term" value="C:chromaffin granule membrane"/>
    <property type="evidence" value="ECO:0007669"/>
    <property type="project" value="UniProtKB-SubCell"/>
</dbReference>
<dbReference type="InterPro" id="IPR013783">
    <property type="entry name" value="Ig-like_fold"/>
</dbReference>
<evidence type="ECO:0000256" key="6">
    <source>
        <dbReference type="ARBA" id="ARBA00022692"/>
    </source>
</evidence>
<evidence type="ECO:0000313" key="20">
    <source>
        <dbReference type="Proteomes" id="UP001591681"/>
    </source>
</evidence>
<dbReference type="Pfam" id="PF00041">
    <property type="entry name" value="fn3"/>
    <property type="match status" value="4"/>
</dbReference>
<keyword evidence="11" id="KW-0770">Synapse</keyword>
<evidence type="ECO:0000256" key="2">
    <source>
        <dbReference type="ARBA" id="ARBA00004239"/>
    </source>
</evidence>
<feature type="domain" description="Fibronectin type-III" evidence="18">
    <location>
        <begin position="233"/>
        <end position="325"/>
    </location>
</feature>
<evidence type="ECO:0000313" key="19">
    <source>
        <dbReference type="EMBL" id="KAL2078499.1"/>
    </source>
</evidence>
<feature type="domain" description="Fibronectin type-III" evidence="18">
    <location>
        <begin position="746"/>
        <end position="838"/>
    </location>
</feature>
<dbReference type="PANTHER" id="PTHR10024:SF382">
    <property type="entry name" value="SYNAPTOTAGMIN"/>
    <property type="match status" value="1"/>
</dbReference>
<dbReference type="PANTHER" id="PTHR10024">
    <property type="entry name" value="SYNAPTOTAGMIN"/>
    <property type="match status" value="1"/>
</dbReference>
<dbReference type="InterPro" id="IPR001565">
    <property type="entry name" value="Synaptotagmin"/>
</dbReference>
<evidence type="ECO:0000256" key="13">
    <source>
        <dbReference type="ARBA" id="ARBA00023329"/>
    </source>
</evidence>
<dbReference type="InterPro" id="IPR035892">
    <property type="entry name" value="C2_domain_sf"/>
</dbReference>
<dbReference type="CDD" id="cd08385">
    <property type="entry name" value="C2A_Synaptotagmin-1-5-6-9-10"/>
    <property type="match status" value="1"/>
</dbReference>
<feature type="domain" description="C2" evidence="16">
    <location>
        <begin position="1330"/>
        <end position="1463"/>
    </location>
</feature>
<dbReference type="InterPro" id="IPR002035">
    <property type="entry name" value="VWF_A"/>
</dbReference>
<keyword evidence="13" id="KW-0968">Cytoplasmic vesicle</keyword>
<dbReference type="Proteomes" id="UP001591681">
    <property type="component" value="Unassembled WGS sequence"/>
</dbReference>
<keyword evidence="12 15" id="KW-0472">Membrane</keyword>
<evidence type="ECO:0000259" key="16">
    <source>
        <dbReference type="PROSITE" id="PS50004"/>
    </source>
</evidence>
<evidence type="ECO:0000256" key="11">
    <source>
        <dbReference type="ARBA" id="ARBA00023018"/>
    </source>
</evidence>
<dbReference type="InterPro" id="IPR036116">
    <property type="entry name" value="FN3_sf"/>
</dbReference>
<dbReference type="PROSITE" id="PS50853">
    <property type="entry name" value="FN3"/>
    <property type="match status" value="4"/>
</dbReference>
<feature type="domain" description="Fibronectin type-III" evidence="18">
    <location>
        <begin position="839"/>
        <end position="927"/>
    </location>
</feature>
<feature type="domain" description="C2" evidence="16">
    <location>
        <begin position="1199"/>
        <end position="1318"/>
    </location>
</feature>
<evidence type="ECO:0000256" key="1">
    <source>
        <dbReference type="ARBA" id="ARBA00001913"/>
    </source>
</evidence>
<gene>
    <name evidence="19" type="ORF">ACEWY4_026184</name>
</gene>
<evidence type="ECO:0000256" key="3">
    <source>
        <dbReference type="ARBA" id="ARBA00004254"/>
    </source>
</evidence>
<comment type="subcellular location">
    <subcellularLocation>
        <location evidence="4">Cytoplasmic vesicle</location>
        <location evidence="4">Secretory vesicle</location>
        <location evidence="4">Chromaffin granule membrane</location>
        <topology evidence="4">Single-pass membrane protein</topology>
    </subcellularLocation>
    <subcellularLocation>
        <location evidence="3">Cytoplasmic vesicle</location>
        <location evidence="3">Secretory vesicle</location>
        <location evidence="3">Synaptic vesicle membrane</location>
        <topology evidence="3">Single-pass membrane protein</topology>
    </subcellularLocation>
    <subcellularLocation>
        <location evidence="2">Secreted</location>
        <location evidence="2">Extracellular space</location>
    </subcellularLocation>
</comment>
<feature type="region of interest" description="Disordered" evidence="14">
    <location>
        <begin position="1159"/>
        <end position="1195"/>
    </location>
</feature>
<dbReference type="SMART" id="SM00239">
    <property type="entry name" value="C2"/>
    <property type="match status" value="2"/>
</dbReference>
<evidence type="ECO:0000256" key="4">
    <source>
        <dbReference type="ARBA" id="ARBA00004349"/>
    </source>
</evidence>
<dbReference type="Pfam" id="PF00092">
    <property type="entry name" value="VWA"/>
    <property type="match status" value="1"/>
</dbReference>
<evidence type="ECO:0000256" key="10">
    <source>
        <dbReference type="ARBA" id="ARBA00022989"/>
    </source>
</evidence>
<dbReference type="Gene3D" id="2.60.40.10">
    <property type="entry name" value="Immunoglobulins"/>
    <property type="match status" value="7"/>
</dbReference>
<dbReference type="GO" id="GO:0005576">
    <property type="term" value="C:extracellular region"/>
    <property type="evidence" value="ECO:0007669"/>
    <property type="project" value="UniProtKB-SubCell"/>
</dbReference>
<feature type="transmembrane region" description="Helical" evidence="15">
    <location>
        <begin position="1010"/>
        <end position="1027"/>
    </location>
</feature>
<keyword evidence="8" id="KW-0677">Repeat</keyword>
<organism evidence="19 20">
    <name type="scientific">Coilia grayii</name>
    <name type="common">Gray's grenadier anchovy</name>
    <dbReference type="NCBI Taxonomy" id="363190"/>
    <lineage>
        <taxon>Eukaryota</taxon>
        <taxon>Metazoa</taxon>
        <taxon>Chordata</taxon>
        <taxon>Craniata</taxon>
        <taxon>Vertebrata</taxon>
        <taxon>Euteleostomi</taxon>
        <taxon>Actinopterygii</taxon>
        <taxon>Neopterygii</taxon>
        <taxon>Teleostei</taxon>
        <taxon>Clupei</taxon>
        <taxon>Clupeiformes</taxon>
        <taxon>Clupeoidei</taxon>
        <taxon>Engraulidae</taxon>
        <taxon>Coilinae</taxon>
        <taxon>Coilia</taxon>
    </lineage>
</organism>
<feature type="region of interest" description="Disordered" evidence="14">
    <location>
        <begin position="1063"/>
        <end position="1111"/>
    </location>
</feature>
<keyword evidence="20" id="KW-1185">Reference proteome</keyword>
<dbReference type="SUPFAM" id="SSF49562">
    <property type="entry name" value="C2 domain (Calcium/lipid-binding domain, CaLB)"/>
    <property type="match status" value="2"/>
</dbReference>
<accession>A0ABD1IUE9</accession>
<feature type="compositionally biased region" description="Basic residues" evidence="14">
    <location>
        <begin position="1159"/>
        <end position="1175"/>
    </location>
</feature>
<dbReference type="Pfam" id="PF00168">
    <property type="entry name" value="C2"/>
    <property type="match status" value="2"/>
</dbReference>
<dbReference type="Gene3D" id="2.60.40.150">
    <property type="entry name" value="C2 domain"/>
    <property type="match status" value="2"/>
</dbReference>
<evidence type="ECO:0000259" key="17">
    <source>
        <dbReference type="PROSITE" id="PS50234"/>
    </source>
</evidence>
<keyword evidence="7" id="KW-0479">Metal-binding</keyword>
<dbReference type="PRINTS" id="PR00399">
    <property type="entry name" value="SYNAPTOTAGMN"/>
</dbReference>